<dbReference type="AlphaFoldDB" id="B0TFN0"/>
<proteinExistence type="predicted"/>
<evidence type="ECO:0000313" key="3">
    <source>
        <dbReference type="Proteomes" id="UP000008550"/>
    </source>
</evidence>
<sequence length="49" mass="4971">MLIFPALTHGQSQGGGCDAFAAWIASHEPSSHSSRLTPGMPIIAPVAGP</sequence>
<name>B0TFN0_HELMI</name>
<evidence type="ECO:0000313" key="2">
    <source>
        <dbReference type="EMBL" id="ABZ84460.1"/>
    </source>
</evidence>
<keyword evidence="3" id="KW-1185">Reference proteome</keyword>
<dbReference type="KEGG" id="hmo:HM1_1901"/>
<dbReference type="EMBL" id="CP000930">
    <property type="protein sequence ID" value="ABZ84460.1"/>
    <property type="molecule type" value="Genomic_DNA"/>
</dbReference>
<evidence type="ECO:0000256" key="1">
    <source>
        <dbReference type="SAM" id="MobiDB-lite"/>
    </source>
</evidence>
<organism evidence="2 3">
    <name type="scientific">Heliobacterium modesticaldum (strain ATCC 51547 / Ice1)</name>
    <dbReference type="NCBI Taxonomy" id="498761"/>
    <lineage>
        <taxon>Bacteria</taxon>
        <taxon>Bacillati</taxon>
        <taxon>Bacillota</taxon>
        <taxon>Clostridia</taxon>
        <taxon>Eubacteriales</taxon>
        <taxon>Heliobacteriaceae</taxon>
        <taxon>Heliomicrobium</taxon>
    </lineage>
</organism>
<accession>B0TFN0</accession>
<dbReference type="HOGENOM" id="CLU_3136404_0_0_9"/>
<feature type="region of interest" description="Disordered" evidence="1">
    <location>
        <begin position="29"/>
        <end position="49"/>
    </location>
</feature>
<protein>
    <submittedName>
        <fullName evidence="2">Uncharacterized protein</fullName>
    </submittedName>
</protein>
<dbReference type="Proteomes" id="UP000008550">
    <property type="component" value="Chromosome"/>
</dbReference>
<reference evidence="2 3" key="1">
    <citation type="journal article" date="2008" name="J. Bacteriol.">
        <title>The genome of Heliobacterium modesticaldum, a phototrophic representative of the Firmicutes containing the simplest photosynthetic apparatus.</title>
        <authorList>
            <person name="Sattley W.M."/>
            <person name="Madigan M.T."/>
            <person name="Swingley W.D."/>
            <person name="Cheung P.C."/>
            <person name="Clocksin K.M."/>
            <person name="Conrad A.L."/>
            <person name="Dejesa L.C."/>
            <person name="Honchak B.M."/>
            <person name="Jung D.O."/>
            <person name="Karbach L.E."/>
            <person name="Kurdoglu A."/>
            <person name="Lahiri S."/>
            <person name="Mastrian S.D."/>
            <person name="Page L.E."/>
            <person name="Taylor H.L."/>
            <person name="Wang Z.T."/>
            <person name="Raymond J."/>
            <person name="Chen M."/>
            <person name="Blankenship R.E."/>
            <person name="Touchman J.W."/>
        </authorList>
    </citation>
    <scope>NUCLEOTIDE SEQUENCE [LARGE SCALE GENOMIC DNA]</scope>
    <source>
        <strain evidence="3">ATCC 51547 / Ice1</strain>
    </source>
</reference>
<gene>
    <name evidence="2" type="ORF">HM1_1901</name>
</gene>